<organism evidence="3 4">
    <name type="scientific">Ulvibacterium marinum</name>
    <dbReference type="NCBI Taxonomy" id="2419782"/>
    <lineage>
        <taxon>Bacteria</taxon>
        <taxon>Pseudomonadati</taxon>
        <taxon>Bacteroidota</taxon>
        <taxon>Flavobacteriia</taxon>
        <taxon>Flavobacteriales</taxon>
        <taxon>Flavobacteriaceae</taxon>
        <taxon>Ulvibacterium</taxon>
    </lineage>
</organism>
<dbReference type="PANTHER" id="PTHR35174:SF1">
    <property type="entry name" value="BLL0086 PROTEIN"/>
    <property type="match status" value="1"/>
</dbReference>
<evidence type="ECO:0000259" key="2">
    <source>
        <dbReference type="Pfam" id="PF03795"/>
    </source>
</evidence>
<feature type="domain" description="YCII-related" evidence="2">
    <location>
        <begin position="17"/>
        <end position="113"/>
    </location>
</feature>
<protein>
    <recommendedName>
        <fullName evidence="2">YCII-related domain-containing protein</fullName>
    </recommendedName>
</protein>
<dbReference type="InterPro" id="IPR011008">
    <property type="entry name" value="Dimeric_a/b-barrel"/>
</dbReference>
<dbReference type="EMBL" id="RBCJ01000001">
    <property type="protein sequence ID" value="RKN82623.1"/>
    <property type="molecule type" value="Genomic_DNA"/>
</dbReference>
<reference evidence="3 4" key="1">
    <citation type="submission" date="2018-10" db="EMBL/GenBank/DDBJ databases">
        <title>Ulvibacterium marinum gen. nov., sp. nov., a novel marine bacterium of the family Flavobacteriaceae, isolated from a culture of the green alga Ulva prolifera.</title>
        <authorList>
            <person name="Zhang Z."/>
        </authorList>
    </citation>
    <scope>NUCLEOTIDE SEQUENCE [LARGE SCALE GENOMIC DNA]</scope>
    <source>
        <strain evidence="3 4">CCMM003</strain>
    </source>
</reference>
<gene>
    <name evidence="3" type="ORF">D7Z94_01915</name>
</gene>
<dbReference type="Gene3D" id="3.30.70.1060">
    <property type="entry name" value="Dimeric alpha+beta barrel"/>
    <property type="match status" value="1"/>
</dbReference>
<dbReference type="OrthoDB" id="7782105at2"/>
<accession>A0A3B0CA80</accession>
<name>A0A3B0CA80_9FLAO</name>
<dbReference type="SUPFAM" id="SSF54909">
    <property type="entry name" value="Dimeric alpha+beta barrel"/>
    <property type="match status" value="1"/>
</dbReference>
<dbReference type="Proteomes" id="UP000276603">
    <property type="component" value="Unassembled WGS sequence"/>
</dbReference>
<dbReference type="AlphaFoldDB" id="A0A3B0CA80"/>
<comment type="caution">
    <text evidence="3">The sequence shown here is derived from an EMBL/GenBank/DDBJ whole genome shotgun (WGS) entry which is preliminary data.</text>
</comment>
<dbReference type="RefSeq" id="WP_120709813.1">
    <property type="nucleotide sequence ID" value="NZ_CANMKH010000001.1"/>
</dbReference>
<comment type="similarity">
    <text evidence="1">Belongs to the YciI family.</text>
</comment>
<proteinExistence type="inferred from homology"/>
<keyword evidence="4" id="KW-1185">Reference proteome</keyword>
<dbReference type="Pfam" id="PF03795">
    <property type="entry name" value="YCII"/>
    <property type="match status" value="1"/>
</dbReference>
<sequence length="115" mass="12611">MSNFLFLFRGGNRARMEESPEAMQEHMQKWGAWMGGLKEKGQLVDGLPLAKEGNVVHKAGEVITDGPFAEGAEVVGGYLIVSADNQNEAVEISKGCPIFEHDGNVEIREIMSMDM</sequence>
<evidence type="ECO:0000313" key="3">
    <source>
        <dbReference type="EMBL" id="RKN82623.1"/>
    </source>
</evidence>
<evidence type="ECO:0000313" key="4">
    <source>
        <dbReference type="Proteomes" id="UP000276603"/>
    </source>
</evidence>
<evidence type="ECO:0000256" key="1">
    <source>
        <dbReference type="ARBA" id="ARBA00007689"/>
    </source>
</evidence>
<dbReference type="InterPro" id="IPR005545">
    <property type="entry name" value="YCII"/>
</dbReference>
<dbReference type="PANTHER" id="PTHR35174">
    <property type="entry name" value="BLL7171 PROTEIN-RELATED"/>
    <property type="match status" value="1"/>
</dbReference>